<name>A0A9P5TF32_GYMJU</name>
<dbReference type="AlphaFoldDB" id="A0A9P5TF32"/>
<evidence type="ECO:0000256" key="1">
    <source>
        <dbReference type="SAM" id="MobiDB-lite"/>
    </source>
</evidence>
<organism evidence="2 3">
    <name type="scientific">Gymnopilus junonius</name>
    <name type="common">Spectacular rustgill mushroom</name>
    <name type="synonym">Gymnopilus spectabilis subsp. junonius</name>
    <dbReference type="NCBI Taxonomy" id="109634"/>
    <lineage>
        <taxon>Eukaryota</taxon>
        <taxon>Fungi</taxon>
        <taxon>Dikarya</taxon>
        <taxon>Basidiomycota</taxon>
        <taxon>Agaricomycotina</taxon>
        <taxon>Agaricomycetes</taxon>
        <taxon>Agaricomycetidae</taxon>
        <taxon>Agaricales</taxon>
        <taxon>Agaricineae</taxon>
        <taxon>Hymenogastraceae</taxon>
        <taxon>Gymnopilus</taxon>
    </lineage>
</organism>
<keyword evidence="3" id="KW-1185">Reference proteome</keyword>
<proteinExistence type="predicted"/>
<evidence type="ECO:0000313" key="3">
    <source>
        <dbReference type="Proteomes" id="UP000724874"/>
    </source>
</evidence>
<accession>A0A9P5TF32</accession>
<reference evidence="2" key="1">
    <citation type="submission" date="2020-11" db="EMBL/GenBank/DDBJ databases">
        <authorList>
            <consortium name="DOE Joint Genome Institute"/>
            <person name="Ahrendt S."/>
            <person name="Riley R."/>
            <person name="Andreopoulos W."/>
            <person name="LaButti K."/>
            <person name="Pangilinan J."/>
            <person name="Ruiz-duenas F.J."/>
            <person name="Barrasa J.M."/>
            <person name="Sanchez-Garcia M."/>
            <person name="Camarero S."/>
            <person name="Miyauchi S."/>
            <person name="Serrano A."/>
            <person name="Linde D."/>
            <person name="Babiker R."/>
            <person name="Drula E."/>
            <person name="Ayuso-Fernandez I."/>
            <person name="Pacheco R."/>
            <person name="Padilla G."/>
            <person name="Ferreira P."/>
            <person name="Barriuso J."/>
            <person name="Kellner H."/>
            <person name="Castanera R."/>
            <person name="Alfaro M."/>
            <person name="Ramirez L."/>
            <person name="Pisabarro A.G."/>
            <person name="Kuo A."/>
            <person name="Tritt A."/>
            <person name="Lipzen A."/>
            <person name="He G."/>
            <person name="Yan M."/>
            <person name="Ng V."/>
            <person name="Cullen D."/>
            <person name="Martin F."/>
            <person name="Rosso M.-N."/>
            <person name="Henrissat B."/>
            <person name="Hibbett D."/>
            <person name="Martinez A.T."/>
            <person name="Grigoriev I.V."/>
        </authorList>
    </citation>
    <scope>NUCLEOTIDE SEQUENCE</scope>
    <source>
        <strain evidence="2">AH 44721</strain>
    </source>
</reference>
<sequence>MAMTSKAQPQLEHHPPVPQALVIPTSGREGSSSRLQYGIVENVVTEGQLGRSGGGSGMMEVRKTMFSHIGVAAGVGGYIICNRTISPPSLSPPLYLHPHLEWIDMIALAHSHAARTARIMMLDYLPQGFAGDCHRMWRVSAGAEKDVFPEEKLRESILKEATFTDRLNILRIFAMLLEVAADDDVEVVAVVIQQQARRKLHYELAPVWL</sequence>
<evidence type="ECO:0000313" key="2">
    <source>
        <dbReference type="EMBL" id="KAF8873014.1"/>
    </source>
</evidence>
<gene>
    <name evidence="2" type="ORF">CPB84DRAFT_1854197</name>
</gene>
<dbReference type="Proteomes" id="UP000724874">
    <property type="component" value="Unassembled WGS sequence"/>
</dbReference>
<dbReference type="EMBL" id="JADNYJ010000249">
    <property type="protein sequence ID" value="KAF8873014.1"/>
    <property type="molecule type" value="Genomic_DNA"/>
</dbReference>
<feature type="region of interest" description="Disordered" evidence="1">
    <location>
        <begin position="1"/>
        <end position="29"/>
    </location>
</feature>
<comment type="caution">
    <text evidence="2">The sequence shown here is derived from an EMBL/GenBank/DDBJ whole genome shotgun (WGS) entry which is preliminary data.</text>
</comment>
<protein>
    <submittedName>
        <fullName evidence="2">Uncharacterized protein</fullName>
    </submittedName>
</protein>